<organism evidence="1 2">
    <name type="scientific">Falsiroseomonas frigidaquae</name>
    <dbReference type="NCBI Taxonomy" id="487318"/>
    <lineage>
        <taxon>Bacteria</taxon>
        <taxon>Pseudomonadati</taxon>
        <taxon>Pseudomonadota</taxon>
        <taxon>Alphaproteobacteria</taxon>
        <taxon>Acetobacterales</taxon>
        <taxon>Roseomonadaceae</taxon>
        <taxon>Falsiroseomonas</taxon>
    </lineage>
</organism>
<accession>A0ABX1F2I7</accession>
<dbReference type="Proteomes" id="UP000765160">
    <property type="component" value="Unassembled WGS sequence"/>
</dbReference>
<protein>
    <submittedName>
        <fullName evidence="1">DUF3750 domain-containing protein</fullName>
    </submittedName>
</protein>
<dbReference type="Pfam" id="PF12570">
    <property type="entry name" value="DUF3750"/>
    <property type="match status" value="1"/>
</dbReference>
<keyword evidence="2" id="KW-1185">Reference proteome</keyword>
<proteinExistence type="predicted"/>
<evidence type="ECO:0000313" key="1">
    <source>
        <dbReference type="EMBL" id="NKE46565.1"/>
    </source>
</evidence>
<sequence>MATPFPAFATRTGRALAPLSTGGRLRKRGSHLRWRVKMQILKTTLTLFALFFLLPLGVSAAIYQWDGIGPAWRLADRSSAGLLPPAAAKQEAVVRVFAAPTVRWRGIFAVHSWVVLKPEGADAYTRYDYTAWGDPIRVNGFEADGRWFGRLPQLVFAADGPEAAAMIPRMQAAIADYAWRNRGDYRVWPGPNSNTFVAAVLDAVPGVQAALPPNAIGKDFPHDGRWLRWTGSGTGFRLTLGGYAGLTLGWVEGLEVNILGAVAGLDLRRPAIKLPGLGRLGLDPVPEAAAAQP</sequence>
<gene>
    <name evidence="1" type="ORF">HB662_17420</name>
</gene>
<dbReference type="EMBL" id="JAAVTX010000005">
    <property type="protein sequence ID" value="NKE46565.1"/>
    <property type="molecule type" value="Genomic_DNA"/>
</dbReference>
<dbReference type="InterPro" id="IPR022224">
    <property type="entry name" value="DUF3750"/>
</dbReference>
<evidence type="ECO:0000313" key="2">
    <source>
        <dbReference type="Proteomes" id="UP000765160"/>
    </source>
</evidence>
<comment type="caution">
    <text evidence="1">The sequence shown here is derived from an EMBL/GenBank/DDBJ whole genome shotgun (WGS) entry which is preliminary data.</text>
</comment>
<name>A0ABX1F2I7_9PROT</name>
<reference evidence="1 2" key="1">
    <citation type="submission" date="2020-03" db="EMBL/GenBank/DDBJ databases">
        <title>Roseomonas selenitidurans sp. nov. isolated from soil.</title>
        <authorList>
            <person name="Liu H."/>
        </authorList>
    </citation>
    <scope>NUCLEOTIDE SEQUENCE [LARGE SCALE GENOMIC DNA]</scope>
    <source>
        <strain evidence="1 2">JCM 15073</strain>
    </source>
</reference>